<dbReference type="STRING" id="13690.AX777_13805"/>
<feature type="signal peptide" evidence="1">
    <location>
        <begin position="1"/>
        <end position="21"/>
    </location>
</feature>
<keyword evidence="3" id="KW-0540">Nuclease</keyword>
<accession>A0A085K4M7</accession>
<keyword evidence="3" id="KW-0269">Exonuclease</keyword>
<keyword evidence="1" id="KW-0732">Signal</keyword>
<dbReference type="Proteomes" id="UP000028534">
    <property type="component" value="Unassembled WGS sequence"/>
</dbReference>
<dbReference type="GO" id="GO:0004767">
    <property type="term" value="F:sphingomyelin phosphodiesterase activity"/>
    <property type="evidence" value="ECO:0007669"/>
    <property type="project" value="InterPro"/>
</dbReference>
<keyword evidence="3" id="KW-0255">Endonuclease</keyword>
<dbReference type="InterPro" id="IPR005135">
    <property type="entry name" value="Endo/exonuclease/phosphatase"/>
</dbReference>
<organism evidence="3 5">
    <name type="scientific">Sphingobium yanoikuyae</name>
    <name type="common">Sphingomonas yanoikuyae</name>
    <dbReference type="NCBI Taxonomy" id="13690"/>
    <lineage>
        <taxon>Bacteria</taxon>
        <taxon>Pseudomonadati</taxon>
        <taxon>Pseudomonadota</taxon>
        <taxon>Alphaproteobacteria</taxon>
        <taxon>Sphingomonadales</taxon>
        <taxon>Sphingomonadaceae</taxon>
        <taxon>Sphingobium</taxon>
    </lineage>
</organism>
<reference evidence="3 5" key="1">
    <citation type="submission" date="2014-03" db="EMBL/GenBank/DDBJ databases">
        <title>Genome sequence of Sphingobium yanoikuyae B1.</title>
        <authorList>
            <person name="Gan H.M."/>
            <person name="Gan H.Y."/>
            <person name="Savka M.A."/>
        </authorList>
    </citation>
    <scope>NUCLEOTIDE SEQUENCE [LARGE SCALE GENOMIC DNA]</scope>
    <source>
        <strain evidence="3 5">B1</strain>
    </source>
</reference>
<gene>
    <name evidence="3" type="ORF">CP98_05017</name>
    <name evidence="4" type="ORF">HH800_18585</name>
</gene>
<dbReference type="AlphaFoldDB" id="A0A085K4M7"/>
<dbReference type="Gene3D" id="3.60.10.10">
    <property type="entry name" value="Endonuclease/exonuclease/phosphatase"/>
    <property type="match status" value="1"/>
</dbReference>
<protein>
    <submittedName>
        <fullName evidence="3">Endonuclease/exonuclease/phosphatase</fullName>
    </submittedName>
</protein>
<dbReference type="InterPro" id="IPR038772">
    <property type="entry name" value="Sph/SMPD2-like"/>
</dbReference>
<evidence type="ECO:0000313" key="3">
    <source>
        <dbReference type="EMBL" id="KEZ13035.1"/>
    </source>
</evidence>
<dbReference type="InterPro" id="IPR036691">
    <property type="entry name" value="Endo/exonu/phosph_ase_sf"/>
</dbReference>
<dbReference type="eggNOG" id="COG3568">
    <property type="taxonomic scope" value="Bacteria"/>
</dbReference>
<dbReference type="PANTHER" id="PTHR16320">
    <property type="entry name" value="SPHINGOMYELINASE FAMILY MEMBER"/>
    <property type="match status" value="1"/>
</dbReference>
<feature type="chain" id="PRO_5007379166" evidence="1">
    <location>
        <begin position="22"/>
        <end position="352"/>
    </location>
</feature>
<dbReference type="GO" id="GO:0004519">
    <property type="term" value="F:endonuclease activity"/>
    <property type="evidence" value="ECO:0007669"/>
    <property type="project" value="UniProtKB-KW"/>
</dbReference>
<name>A0A085K4M7_SPHYA</name>
<evidence type="ECO:0000313" key="5">
    <source>
        <dbReference type="Proteomes" id="UP000028534"/>
    </source>
</evidence>
<evidence type="ECO:0000313" key="6">
    <source>
        <dbReference type="Proteomes" id="UP000502611"/>
    </source>
</evidence>
<dbReference type="Proteomes" id="UP000502611">
    <property type="component" value="Chromosome"/>
</dbReference>
<dbReference type="PATRIC" id="fig|13690.10.peg.5185"/>
<evidence type="ECO:0000256" key="1">
    <source>
        <dbReference type="SAM" id="SignalP"/>
    </source>
</evidence>
<evidence type="ECO:0000259" key="2">
    <source>
        <dbReference type="Pfam" id="PF03372"/>
    </source>
</evidence>
<proteinExistence type="predicted"/>
<dbReference type="RefSeq" id="WP_037509330.1">
    <property type="nucleotide sequence ID" value="NZ_CAIGKD010000008.1"/>
</dbReference>
<dbReference type="EMBL" id="JGVR01000059">
    <property type="protein sequence ID" value="KEZ13035.1"/>
    <property type="molecule type" value="Genomic_DNA"/>
</dbReference>
<dbReference type="PANTHER" id="PTHR16320:SF23">
    <property type="entry name" value="SPHINGOMYELINASE C 1"/>
    <property type="match status" value="1"/>
</dbReference>
<keyword evidence="3" id="KW-0378">Hydrolase</keyword>
<evidence type="ECO:0000313" key="4">
    <source>
        <dbReference type="EMBL" id="QJR04028.1"/>
    </source>
</evidence>
<sequence>MRTSKAVLIAASLMGMLGAAAPTPSSPDLTPRLPLPFDGHLSVLTYNIHGLPWPVARGRTQAFAQIVQHLRTMREDGTQPHIIVLQEAFTTDARAIGRAAGYRYVVEGPGAQMPGQGNLPSGSHALTDAAAWYHGETLGKYVGSGLQILSDYPIAGVRKMAFPAFACAGFDCLANKGALLVSVALPGQWDRVDIVTTHLNSRRASRVQDDRSLAAYRLQVDYLTNFITSAHDPSRPLIVAGDFNVGSVPARKQMLLSRAQSRWCQDGDIDDAYGEAARRGIALSADARFSRKRARDWQFFTPGRRTDLELSSIDVPFGHEPDGTMLSDHVGYSATYQLRNRQPLTRIAPGRV</sequence>
<feature type="domain" description="Endonuclease/exonuclease/phosphatase" evidence="2">
    <location>
        <begin position="44"/>
        <end position="307"/>
    </location>
</feature>
<dbReference type="EMBL" id="CP053021">
    <property type="protein sequence ID" value="QJR04028.1"/>
    <property type="molecule type" value="Genomic_DNA"/>
</dbReference>
<dbReference type="GO" id="GO:0004527">
    <property type="term" value="F:exonuclease activity"/>
    <property type="evidence" value="ECO:0007669"/>
    <property type="project" value="UniProtKB-KW"/>
</dbReference>
<reference evidence="4 6" key="2">
    <citation type="submission" date="2020-04" db="EMBL/GenBank/DDBJ databases">
        <title>The Whole Genome Analysis of High salt-tolerant Sphingobium yanoikuyae YC-XJ2 with Aryl organophosphorus flame retardants (aryl-OPFRs)-degrading capacity and characteristics of Related phosphotriesterase.</title>
        <authorList>
            <person name="Li X."/>
        </authorList>
    </citation>
    <scope>NUCLEOTIDE SEQUENCE [LARGE SCALE GENOMIC DNA]</scope>
    <source>
        <strain evidence="4 6">YC-XJ2</strain>
    </source>
</reference>
<dbReference type="SUPFAM" id="SSF56219">
    <property type="entry name" value="DNase I-like"/>
    <property type="match status" value="1"/>
</dbReference>
<dbReference type="Pfam" id="PF03372">
    <property type="entry name" value="Exo_endo_phos"/>
    <property type="match status" value="1"/>
</dbReference>